<comment type="caution">
    <text evidence="1">The sequence shown here is derived from an EMBL/GenBank/DDBJ whole genome shotgun (WGS) entry which is preliminary data.</text>
</comment>
<dbReference type="AlphaFoldDB" id="A0A1T1DZ98"/>
<dbReference type="EMBL" id="MVIT01000047">
    <property type="protein sequence ID" value="OOV46187.1"/>
    <property type="molecule type" value="Genomic_DNA"/>
</dbReference>
<reference evidence="1 2" key="1">
    <citation type="submission" date="2017-02" db="EMBL/GenBank/DDBJ databases">
        <title>Comparative genomic analysis of Brazilian Leptospira kirschneri strains of different serogroups.</title>
        <authorList>
            <person name="Moreno L.Z."/>
            <person name="Miraglia F."/>
            <person name="Kremer F.S."/>
            <person name="Eslabao M.R."/>
            <person name="Lilenbaum W."/>
            <person name="Dellagostin O.A."/>
            <person name="Moreno A.M."/>
        </authorList>
    </citation>
    <scope>NUCLEOTIDE SEQUENCE [LARGE SCALE GENOMIC DNA]</scope>
    <source>
        <strain evidence="1 2">M110/06</strain>
    </source>
</reference>
<proteinExistence type="predicted"/>
<organism evidence="1 2">
    <name type="scientific">Leptospira kirschneri serovar Pomona</name>
    <dbReference type="NCBI Taxonomy" id="561005"/>
    <lineage>
        <taxon>Bacteria</taxon>
        <taxon>Pseudomonadati</taxon>
        <taxon>Spirochaetota</taxon>
        <taxon>Spirochaetia</taxon>
        <taxon>Leptospirales</taxon>
        <taxon>Leptospiraceae</taxon>
        <taxon>Leptospira</taxon>
    </lineage>
</organism>
<dbReference type="Proteomes" id="UP000191008">
    <property type="component" value="Unassembled WGS sequence"/>
</dbReference>
<evidence type="ECO:0000313" key="2">
    <source>
        <dbReference type="Proteomes" id="UP000191008"/>
    </source>
</evidence>
<accession>A0A1T1DZ98</accession>
<name>A0A1T1DZ98_9LEPT</name>
<sequence length="63" mass="7138">MKLKQNALSNFASMGARQIAFYIESKDDCCIMFSVCNLLTKAERFACGKPDSPQFSYVELTLY</sequence>
<evidence type="ECO:0000313" key="1">
    <source>
        <dbReference type="EMBL" id="OOV46187.1"/>
    </source>
</evidence>
<protein>
    <submittedName>
        <fullName evidence="1">Uncharacterized protein</fullName>
    </submittedName>
</protein>
<gene>
    <name evidence="1" type="ORF">B1J93_04200</name>
</gene>